<sequence>MNSDASLRWLVILLFSCCILLFVPLLFTAITTESLQEGFVNIGNNPWALAAFSDFTVGFVFNLTFICVREASDLYQVPGRKPSLWTAFFWVILALLVGNPAVLSYGIYQLVKAHSIKSAFLVTLPSDKTGSHSLSKTKWLYWLFQLAMLGLLIYYIVSCLIALMSQSIGDGWQYIQKDPWAYLTFFDNLLGVVFTSVYIAVSQHPKWIHVIAWWLTLWLFGNGVTAIFALWLCWRKYSLGESLLYRE</sequence>
<evidence type="ECO:0000313" key="3">
    <source>
        <dbReference type="Proteomes" id="UP000030680"/>
    </source>
</evidence>
<dbReference type="Proteomes" id="UP000030680">
    <property type="component" value="Unassembled WGS sequence"/>
</dbReference>
<dbReference type="KEGG" id="gsl:Gasu_53170"/>
<dbReference type="OrthoDB" id="10311628at2759"/>
<proteinExistence type="predicted"/>
<keyword evidence="1" id="KW-1133">Transmembrane helix</keyword>
<feature type="transmembrane region" description="Helical" evidence="1">
    <location>
        <begin position="7"/>
        <end position="27"/>
    </location>
</feature>
<evidence type="ECO:0000313" key="2">
    <source>
        <dbReference type="EMBL" id="EME27096.1"/>
    </source>
</evidence>
<organism evidence="2 3">
    <name type="scientific">Galdieria sulphuraria</name>
    <name type="common">Red alga</name>
    <dbReference type="NCBI Taxonomy" id="130081"/>
    <lineage>
        <taxon>Eukaryota</taxon>
        <taxon>Rhodophyta</taxon>
        <taxon>Bangiophyceae</taxon>
        <taxon>Galdieriales</taxon>
        <taxon>Galdieriaceae</taxon>
        <taxon>Galdieria</taxon>
    </lineage>
</organism>
<name>M2VV56_GALSU</name>
<feature type="transmembrane region" description="Helical" evidence="1">
    <location>
        <begin position="88"/>
        <end position="108"/>
    </location>
</feature>
<feature type="transmembrane region" description="Helical" evidence="1">
    <location>
        <begin position="139"/>
        <end position="164"/>
    </location>
</feature>
<evidence type="ECO:0000256" key="1">
    <source>
        <dbReference type="SAM" id="Phobius"/>
    </source>
</evidence>
<feature type="transmembrane region" description="Helical" evidence="1">
    <location>
        <begin position="207"/>
        <end position="234"/>
    </location>
</feature>
<dbReference type="AlphaFoldDB" id="M2VV56"/>
<gene>
    <name evidence="2" type="ORF">Gasu_53170</name>
</gene>
<dbReference type="Gramene" id="EME27096">
    <property type="protein sequence ID" value="EME27096"/>
    <property type="gene ID" value="Gasu_53170"/>
</dbReference>
<keyword evidence="1" id="KW-0472">Membrane</keyword>
<keyword evidence="1" id="KW-0812">Transmembrane</keyword>
<feature type="transmembrane region" description="Helical" evidence="1">
    <location>
        <begin position="180"/>
        <end position="201"/>
    </location>
</feature>
<dbReference type="RefSeq" id="XP_005703616.1">
    <property type="nucleotide sequence ID" value="XM_005703559.1"/>
</dbReference>
<dbReference type="GeneID" id="17086029"/>
<accession>M2VV56</accession>
<reference evidence="3" key="1">
    <citation type="journal article" date="2013" name="Science">
        <title>Gene transfer from bacteria and archaea facilitated evolution of an extremophilic eukaryote.</title>
        <authorList>
            <person name="Schonknecht G."/>
            <person name="Chen W.H."/>
            <person name="Ternes C.M."/>
            <person name="Barbier G.G."/>
            <person name="Shrestha R.P."/>
            <person name="Stanke M."/>
            <person name="Brautigam A."/>
            <person name="Baker B.J."/>
            <person name="Banfield J.F."/>
            <person name="Garavito R.M."/>
            <person name="Carr K."/>
            <person name="Wilkerson C."/>
            <person name="Rensing S.A."/>
            <person name="Gagneul D."/>
            <person name="Dickenson N.E."/>
            <person name="Oesterhelt C."/>
            <person name="Lercher M.J."/>
            <person name="Weber A.P."/>
        </authorList>
    </citation>
    <scope>NUCLEOTIDE SEQUENCE [LARGE SCALE GENOMIC DNA]</scope>
    <source>
        <strain evidence="3">074W</strain>
    </source>
</reference>
<dbReference type="OMA" id="HILANVW"/>
<dbReference type="EMBL" id="KB454537">
    <property type="protein sequence ID" value="EME27096.1"/>
    <property type="molecule type" value="Genomic_DNA"/>
</dbReference>
<protein>
    <submittedName>
        <fullName evidence="2">Uncharacterized protein</fullName>
    </submittedName>
</protein>
<keyword evidence="3" id="KW-1185">Reference proteome</keyword>
<feature type="transmembrane region" description="Helical" evidence="1">
    <location>
        <begin position="47"/>
        <end position="68"/>
    </location>
</feature>